<evidence type="ECO:0000313" key="2">
    <source>
        <dbReference type="Proteomes" id="UP001266305"/>
    </source>
</evidence>
<gene>
    <name evidence="1" type="ORF">P7K49_024411</name>
</gene>
<evidence type="ECO:0000313" key="1">
    <source>
        <dbReference type="EMBL" id="KAK2098960.1"/>
    </source>
</evidence>
<protein>
    <submittedName>
        <fullName evidence="1">Uncharacterized protein</fullName>
    </submittedName>
</protein>
<feature type="non-terminal residue" evidence="1">
    <location>
        <position position="61"/>
    </location>
</feature>
<accession>A0ABQ9UPF3</accession>
<reference evidence="1 2" key="1">
    <citation type="submission" date="2023-05" db="EMBL/GenBank/DDBJ databases">
        <title>B98-5 Cell Line De Novo Hybrid Assembly: An Optical Mapping Approach.</title>
        <authorList>
            <person name="Kananen K."/>
            <person name="Auerbach J.A."/>
            <person name="Kautto E."/>
            <person name="Blachly J.S."/>
        </authorList>
    </citation>
    <scope>NUCLEOTIDE SEQUENCE [LARGE SCALE GENOMIC DNA]</scope>
    <source>
        <strain evidence="1">B95-8</strain>
        <tissue evidence="1">Cell line</tissue>
    </source>
</reference>
<feature type="non-terminal residue" evidence="1">
    <location>
        <position position="1"/>
    </location>
</feature>
<name>A0ABQ9UPF3_SAGOE</name>
<comment type="caution">
    <text evidence="1">The sequence shown here is derived from an EMBL/GenBank/DDBJ whole genome shotgun (WGS) entry which is preliminary data.</text>
</comment>
<sequence>SNLTLPRYPRERGPEVEAERALCLNITSGSSYSQYCFGEAHTGDSHSPANIATDHHAWRLE</sequence>
<dbReference type="Proteomes" id="UP001266305">
    <property type="component" value="Unassembled WGS sequence"/>
</dbReference>
<proteinExistence type="predicted"/>
<organism evidence="1 2">
    <name type="scientific">Saguinus oedipus</name>
    <name type="common">Cotton-top tamarin</name>
    <name type="synonym">Oedipomidas oedipus</name>
    <dbReference type="NCBI Taxonomy" id="9490"/>
    <lineage>
        <taxon>Eukaryota</taxon>
        <taxon>Metazoa</taxon>
        <taxon>Chordata</taxon>
        <taxon>Craniata</taxon>
        <taxon>Vertebrata</taxon>
        <taxon>Euteleostomi</taxon>
        <taxon>Mammalia</taxon>
        <taxon>Eutheria</taxon>
        <taxon>Euarchontoglires</taxon>
        <taxon>Primates</taxon>
        <taxon>Haplorrhini</taxon>
        <taxon>Platyrrhini</taxon>
        <taxon>Cebidae</taxon>
        <taxon>Callitrichinae</taxon>
        <taxon>Saguinus</taxon>
    </lineage>
</organism>
<keyword evidence="2" id="KW-1185">Reference proteome</keyword>
<dbReference type="EMBL" id="JASSZA010000011">
    <property type="protein sequence ID" value="KAK2098960.1"/>
    <property type="molecule type" value="Genomic_DNA"/>
</dbReference>